<organism evidence="1 2">
    <name type="scientific">Rhodococcus triatomae</name>
    <dbReference type="NCBI Taxonomy" id="300028"/>
    <lineage>
        <taxon>Bacteria</taxon>
        <taxon>Bacillati</taxon>
        <taxon>Actinomycetota</taxon>
        <taxon>Actinomycetes</taxon>
        <taxon>Mycobacteriales</taxon>
        <taxon>Nocardiaceae</taxon>
        <taxon>Rhodococcus</taxon>
    </lineage>
</organism>
<evidence type="ECO:0000313" key="1">
    <source>
        <dbReference type="EMBL" id="SDH75629.1"/>
    </source>
</evidence>
<dbReference type="EMBL" id="FNDN01000003">
    <property type="protein sequence ID" value="SDH75629.1"/>
    <property type="molecule type" value="Genomic_DNA"/>
</dbReference>
<name>A0A1G8F0U3_9NOCA</name>
<dbReference type="GO" id="GO:0004176">
    <property type="term" value="F:ATP-dependent peptidase activity"/>
    <property type="evidence" value="ECO:0007669"/>
    <property type="project" value="InterPro"/>
</dbReference>
<dbReference type="RefSeq" id="WP_072736438.1">
    <property type="nucleotide sequence ID" value="NZ_CP048813.1"/>
</dbReference>
<evidence type="ECO:0008006" key="3">
    <source>
        <dbReference type="Google" id="ProtNLM"/>
    </source>
</evidence>
<protein>
    <recommendedName>
        <fullName evidence="3">Peptidase family M41</fullName>
    </recommendedName>
</protein>
<proteinExistence type="predicted"/>
<sequence length="160" mass="16609">MQFAETERERIAVAFHEAGHAVAGALSGARIVCCVLTDDPAAPGRTEYAELPEHAETGGNLRRPFAEARHSPALADIGAALSGTCDGDELAELGGGLARDIEPLLSAAWPAVRALAADLFRDGHAGHGDVLRALGATSDDDLPIIRSLIKAKVWTPPTAA</sequence>
<evidence type="ECO:0000313" key="2">
    <source>
        <dbReference type="Proteomes" id="UP000183263"/>
    </source>
</evidence>
<dbReference type="Proteomes" id="UP000183263">
    <property type="component" value="Unassembled WGS sequence"/>
</dbReference>
<dbReference type="InterPro" id="IPR037219">
    <property type="entry name" value="Peptidase_M41-like"/>
</dbReference>
<keyword evidence="2" id="KW-1185">Reference proteome</keyword>
<dbReference type="GO" id="GO:0005524">
    <property type="term" value="F:ATP binding"/>
    <property type="evidence" value="ECO:0007669"/>
    <property type="project" value="InterPro"/>
</dbReference>
<dbReference type="SUPFAM" id="SSF140990">
    <property type="entry name" value="FtsH protease domain-like"/>
    <property type="match status" value="1"/>
</dbReference>
<reference evidence="1 2" key="1">
    <citation type="submission" date="2016-10" db="EMBL/GenBank/DDBJ databases">
        <authorList>
            <person name="de Groot N.N."/>
        </authorList>
    </citation>
    <scope>NUCLEOTIDE SEQUENCE [LARGE SCALE GENOMIC DNA]</scope>
    <source>
        <strain evidence="1 2">DSM 44892</strain>
    </source>
</reference>
<dbReference type="GO" id="GO:0006508">
    <property type="term" value="P:proteolysis"/>
    <property type="evidence" value="ECO:0007669"/>
    <property type="project" value="InterPro"/>
</dbReference>
<gene>
    <name evidence="1" type="ORF">SAMN05444695_103125</name>
</gene>
<dbReference type="OrthoDB" id="4619573at2"/>
<accession>A0A1G8F0U3</accession>
<dbReference type="AlphaFoldDB" id="A0A1G8F0U3"/>
<dbReference type="GO" id="GO:0004222">
    <property type="term" value="F:metalloendopeptidase activity"/>
    <property type="evidence" value="ECO:0007669"/>
    <property type="project" value="InterPro"/>
</dbReference>